<proteinExistence type="predicted"/>
<dbReference type="InterPro" id="IPR050114">
    <property type="entry name" value="UPF0173_UPF0282_UlaG_hydrolase"/>
</dbReference>
<dbReference type="EMBL" id="CP139487">
    <property type="protein sequence ID" value="WPU63583.1"/>
    <property type="molecule type" value="Genomic_DNA"/>
</dbReference>
<dbReference type="Proteomes" id="UP001324634">
    <property type="component" value="Chromosome"/>
</dbReference>
<dbReference type="PANTHER" id="PTHR43546:SF9">
    <property type="entry name" value="L-ASCORBATE-6-PHOSPHATE LACTONASE ULAG-RELATED"/>
    <property type="match status" value="1"/>
</dbReference>
<accession>A0AAX4HK19</accession>
<dbReference type="PANTHER" id="PTHR43546">
    <property type="entry name" value="UPF0173 METAL-DEPENDENT HYDROLASE MJ1163-RELATED"/>
    <property type="match status" value="1"/>
</dbReference>
<evidence type="ECO:0000256" key="2">
    <source>
        <dbReference type="SAM" id="SignalP"/>
    </source>
</evidence>
<keyword evidence="1" id="KW-0378">Hydrolase</keyword>
<dbReference type="SUPFAM" id="SSF56281">
    <property type="entry name" value="Metallo-hydrolase/oxidoreductase"/>
    <property type="match status" value="1"/>
</dbReference>
<gene>
    <name evidence="4" type="ORF">SOO65_12875</name>
</gene>
<dbReference type="InterPro" id="IPR036866">
    <property type="entry name" value="RibonucZ/Hydroxyglut_hydro"/>
</dbReference>
<evidence type="ECO:0000313" key="4">
    <source>
        <dbReference type="EMBL" id="WPU63583.1"/>
    </source>
</evidence>
<dbReference type="PROSITE" id="PS51257">
    <property type="entry name" value="PROKAR_LIPOPROTEIN"/>
    <property type="match status" value="1"/>
</dbReference>
<dbReference type="RefSeq" id="WP_321390546.1">
    <property type="nucleotide sequence ID" value="NZ_CP139487.1"/>
</dbReference>
<keyword evidence="2" id="KW-0732">Signal</keyword>
<dbReference type="KEGG" id="psti:SOO65_12875"/>
<dbReference type="AlphaFoldDB" id="A0AAX4HK19"/>
<evidence type="ECO:0000256" key="1">
    <source>
        <dbReference type="ARBA" id="ARBA00022801"/>
    </source>
</evidence>
<reference evidence="4 5" key="1">
    <citation type="submission" date="2023-11" db="EMBL/GenBank/DDBJ databases">
        <title>Peredibacter starrii A3.12.</title>
        <authorList>
            <person name="Mitchell R.J."/>
        </authorList>
    </citation>
    <scope>NUCLEOTIDE SEQUENCE [LARGE SCALE GENOMIC DNA]</scope>
    <source>
        <strain evidence="4 5">A3.12</strain>
    </source>
</reference>
<feature type="signal peptide" evidence="2">
    <location>
        <begin position="1"/>
        <end position="24"/>
    </location>
</feature>
<sequence>MNLFRLKTVSFLTAGILLTSCSFAKKDSTTKKSDISITQVRNATLQIRYSGKRLLIDPMLAKKGSYPGFPGTANSHLRNPLVDLPIPADDVIDVDAIIVTHLHLDHWDDEAQRLIPKEKPIFVQNQEDEKALEAQGFKNVTPLTDKVVWEGITISKTQGTHGTKETVKKFPILGAVSGFVLSHPDEKKIYLAGDTVWNEEVKKALDLHRPEIIILNAGAAVVVGEPPIIMDQNDVVSVVKHAPYATVIATHMEAINHCILTRKQLREYLETKKVSSNVKIPMDGENLNL</sequence>
<dbReference type="InterPro" id="IPR001279">
    <property type="entry name" value="Metallo-B-lactamas"/>
</dbReference>
<dbReference type="GO" id="GO:0016787">
    <property type="term" value="F:hydrolase activity"/>
    <property type="evidence" value="ECO:0007669"/>
    <property type="project" value="UniProtKB-KW"/>
</dbReference>
<organism evidence="4 5">
    <name type="scientific">Peredibacter starrii</name>
    <dbReference type="NCBI Taxonomy" id="28202"/>
    <lineage>
        <taxon>Bacteria</taxon>
        <taxon>Pseudomonadati</taxon>
        <taxon>Bdellovibrionota</taxon>
        <taxon>Bacteriovoracia</taxon>
        <taxon>Bacteriovoracales</taxon>
        <taxon>Bacteriovoracaceae</taxon>
        <taxon>Peredibacter</taxon>
    </lineage>
</organism>
<protein>
    <submittedName>
        <fullName evidence="4">MBL fold metallo-hydrolase</fullName>
    </submittedName>
</protein>
<feature type="domain" description="Metallo-beta-lactamase" evidence="3">
    <location>
        <begin position="53"/>
        <end position="252"/>
    </location>
</feature>
<dbReference type="Pfam" id="PF12706">
    <property type="entry name" value="Lactamase_B_2"/>
    <property type="match status" value="1"/>
</dbReference>
<dbReference type="Gene3D" id="3.60.15.10">
    <property type="entry name" value="Ribonuclease Z/Hydroxyacylglutathione hydrolase-like"/>
    <property type="match status" value="1"/>
</dbReference>
<evidence type="ECO:0000259" key="3">
    <source>
        <dbReference type="Pfam" id="PF12706"/>
    </source>
</evidence>
<feature type="chain" id="PRO_5043634977" evidence="2">
    <location>
        <begin position="25"/>
        <end position="289"/>
    </location>
</feature>
<evidence type="ECO:0000313" key="5">
    <source>
        <dbReference type="Proteomes" id="UP001324634"/>
    </source>
</evidence>
<keyword evidence="5" id="KW-1185">Reference proteome</keyword>
<name>A0AAX4HK19_9BACT</name>